<dbReference type="EMBL" id="JBFPKE010000012">
    <property type="protein sequence ID" value="MEX3753282.1"/>
    <property type="molecule type" value="Genomic_DNA"/>
</dbReference>
<dbReference type="Proteomes" id="UP001558535">
    <property type="component" value="Unassembled WGS sequence"/>
</dbReference>
<evidence type="ECO:0000313" key="2">
    <source>
        <dbReference type="Proteomes" id="UP001558535"/>
    </source>
</evidence>
<organism evidence="1 2">
    <name type="scientific">Paraburkholderia phenoliruptrix</name>
    <dbReference type="NCBI Taxonomy" id="252970"/>
    <lineage>
        <taxon>Bacteria</taxon>
        <taxon>Pseudomonadati</taxon>
        <taxon>Pseudomonadota</taxon>
        <taxon>Betaproteobacteria</taxon>
        <taxon>Burkholderiales</taxon>
        <taxon>Burkholderiaceae</taxon>
        <taxon>Paraburkholderia</taxon>
    </lineage>
</organism>
<evidence type="ECO:0000313" key="1">
    <source>
        <dbReference type="EMBL" id="MEX3753282.1"/>
    </source>
</evidence>
<name>A0ABV3WJ65_9BURK</name>
<reference evidence="1 2" key="1">
    <citation type="submission" date="2024-07" db="EMBL/GenBank/DDBJ databases">
        <title>A survey of Mimosa microsymbionts across Brazilian biomes reveals a high diversity of Paraburkholderia nodulating endemic species, but also that Cupriavidus is common as a symbiont of widespread species.</title>
        <authorList>
            <person name="Rouws L."/>
            <person name="Barauna A."/>
            <person name="Beukes C."/>
            <person name="Rouws J.R.C."/>
            <person name="De Faria S.M."/>
            <person name="Gross E."/>
            <person name="Bueno Dos Reis Junior F."/>
            <person name="Simon M.F."/>
            <person name="Maluk M."/>
            <person name="Odee D.W."/>
            <person name="Kenicer G."/>
            <person name="Young J.P.W."/>
            <person name="Reis V.M."/>
            <person name="Zilli J."/>
            <person name="James E.K."/>
        </authorList>
    </citation>
    <scope>NUCLEOTIDE SEQUENCE [LARGE SCALE GENOMIC DNA]</scope>
    <source>
        <strain evidence="1 2">BR14375</strain>
    </source>
</reference>
<sequence>MKKTIEPALSAAFAAADIPRSIELLRNWLTTAKTGEPEALLLEMRPALRAKVALLMRDLLSCYPATILGAPVLLLASPDSDSCQQPMPQLTLPFPGADTAQPCAELSFLGWLPTDTLLPVALPFRAEQHPVAAPWFRPTAAVAVFRSHADVFDFDTVALTNSWWVDLFRTTAGNIRLASRVLLPYPDALEAARVLQAAANAEPPPEQAIFISDATWNWAHSEGLLFHETCRHMFSDDI</sequence>
<gene>
    <name evidence="1" type="ORF">AB3X84_25110</name>
</gene>
<protein>
    <submittedName>
        <fullName evidence="1">Uncharacterized protein</fullName>
    </submittedName>
</protein>
<proteinExistence type="predicted"/>
<keyword evidence="2" id="KW-1185">Reference proteome</keyword>
<comment type="caution">
    <text evidence="1">The sequence shown here is derived from an EMBL/GenBank/DDBJ whole genome shotgun (WGS) entry which is preliminary data.</text>
</comment>
<accession>A0ABV3WJ65</accession>
<dbReference type="RefSeq" id="WP_368608485.1">
    <property type="nucleotide sequence ID" value="NZ_JBFPKB010000012.1"/>
</dbReference>